<dbReference type="EMBL" id="CACRXK020004928">
    <property type="protein sequence ID" value="CAB4004528.1"/>
    <property type="molecule type" value="Genomic_DNA"/>
</dbReference>
<proteinExistence type="predicted"/>
<evidence type="ECO:0000313" key="1">
    <source>
        <dbReference type="EMBL" id="CAB4004528.1"/>
    </source>
</evidence>
<dbReference type="AlphaFoldDB" id="A0A7D9E8R0"/>
<reference evidence="1" key="1">
    <citation type="submission" date="2020-04" db="EMBL/GenBank/DDBJ databases">
        <authorList>
            <person name="Alioto T."/>
            <person name="Alioto T."/>
            <person name="Gomez Garrido J."/>
        </authorList>
    </citation>
    <scope>NUCLEOTIDE SEQUENCE</scope>
    <source>
        <strain evidence="1">A484AB</strain>
    </source>
</reference>
<protein>
    <submittedName>
        <fullName evidence="1">Uncharacterized protein</fullName>
    </submittedName>
</protein>
<organism evidence="1 2">
    <name type="scientific">Paramuricea clavata</name>
    <name type="common">Red gorgonian</name>
    <name type="synonym">Violescent sea-whip</name>
    <dbReference type="NCBI Taxonomy" id="317549"/>
    <lineage>
        <taxon>Eukaryota</taxon>
        <taxon>Metazoa</taxon>
        <taxon>Cnidaria</taxon>
        <taxon>Anthozoa</taxon>
        <taxon>Octocorallia</taxon>
        <taxon>Malacalcyonacea</taxon>
        <taxon>Plexauridae</taxon>
        <taxon>Paramuricea</taxon>
    </lineage>
</organism>
<keyword evidence="2" id="KW-1185">Reference proteome</keyword>
<comment type="caution">
    <text evidence="1">The sequence shown here is derived from an EMBL/GenBank/DDBJ whole genome shotgun (WGS) entry which is preliminary data.</text>
</comment>
<gene>
    <name evidence="1" type="ORF">PACLA_8A015269</name>
</gene>
<dbReference type="Proteomes" id="UP001152795">
    <property type="component" value="Unassembled WGS sequence"/>
</dbReference>
<name>A0A7D9E8R0_PARCT</name>
<sequence>MPENINTFVKYKATSVSQHLYQLSPVNNPGYYSLTRAKVTILSENPILPTNMYTIFSKSSAIEHGCLEPMENVLQDNMKGCLLDGPTLSRLVKHLAKNGTGFIVYPELSDVLNELFKSDEEMCSGDNMLLCKLFWGERMSFHYATEETSDIDTKTPFSRIDK</sequence>
<accession>A0A7D9E8R0</accession>
<evidence type="ECO:0000313" key="2">
    <source>
        <dbReference type="Proteomes" id="UP001152795"/>
    </source>
</evidence>